<dbReference type="AlphaFoldDB" id="A0AAP0YLT3"/>
<gene>
    <name evidence="1" type="ORF">M573_108071</name>
</gene>
<organism evidence="1 2">
    <name type="scientific">Prevotella intermedia ZT</name>
    <dbReference type="NCBI Taxonomy" id="1347790"/>
    <lineage>
        <taxon>Bacteria</taxon>
        <taxon>Pseudomonadati</taxon>
        <taxon>Bacteroidota</taxon>
        <taxon>Bacteroidia</taxon>
        <taxon>Bacteroidales</taxon>
        <taxon>Prevotellaceae</taxon>
        <taxon>Prevotella</taxon>
    </lineage>
</organism>
<accession>A0AAP0YLT3</accession>
<dbReference type="Proteomes" id="UP000032541">
    <property type="component" value="Unassembled WGS sequence"/>
</dbReference>
<protein>
    <submittedName>
        <fullName evidence="1">Uncharacterized protein</fullName>
    </submittedName>
</protein>
<name>A0AAP0YLT3_PREIN</name>
<dbReference type="EMBL" id="ATMK01000008">
    <property type="protein sequence ID" value="KJJ87298.1"/>
    <property type="molecule type" value="Genomic_DNA"/>
</dbReference>
<proteinExistence type="predicted"/>
<evidence type="ECO:0000313" key="2">
    <source>
        <dbReference type="Proteomes" id="UP000032541"/>
    </source>
</evidence>
<comment type="caution">
    <text evidence="1">The sequence shown here is derived from an EMBL/GenBank/DDBJ whole genome shotgun (WGS) entry which is preliminary data.</text>
</comment>
<sequence length="730" mass="84348">MDGKTNEGGIGMARTEYDYDSNGLARVYEDTQWFLLDKNGNQVGERYSYIEEWGEGFYKAEQRIKKNILRPDGSIVLKEWHNDVFKVQKGFFLFSNTIRKSKTNPKTRYTYGVAHVNGDVIFPMIFDRAHWLEKGDGIYAEIGTQPYIITLDGSIYDPARGHLPKKVKIGYKDFFEKFANWTLPGLQFFYRDTDAPVIVDTTYHVGDVLRAGFFVDVTTKLQKPAHKTRFLIASAHTAMMCEIPERCQQNPKVKEWNLCTLHFNSYFKVMDVYEKESVTQIFLLHIPGAAAFFLGHDETAMNFVNEATGQETTLIEMARKSLDEKMRMDVHPRSLDKEFVERTHHPIGLDEEYYPVDPNKQDELTEGDIANLSSMIHKLANDADLKDFIKVEDNFPYRGVNGTVCEGCIYANGIQGKGEGCGRLFIKSFRERYLKGRCEYRKTDIAKPSFFEEMDQYHKKIEKEKVEKACDTYALNKLKKFVAERLDGDIKKLKDFDFYTLGEDTEFGDERVSVVGLESILVKSILTLAFADTYPDFTYESMDKHKYKPDTINITSTIFGINFEDYYKALETYDAPAELRERVVRFGKKVHTIGNIVVLPSGLTLMRNTKPLGRGYCDVFLAEFYKMMIGEKKCNMKMFDALNLKKKEVAALRTEENFNHIVHELMLEDFLDEKGKPKQVFQGLFSWEPGISRDTFIKAANEFLDFCEPFVDERADRIIEKLEKVLSNNL</sequence>
<reference evidence="1 2" key="1">
    <citation type="journal article" date="2015" name="BMC Genomics">
        <title>Comparative genome analysis of Prevotella intermedia strain isolated from infected root canal reveals features related to pathogenicity and adaptation.</title>
        <authorList>
            <person name="Ruan Y."/>
            <person name="Shen L."/>
            <person name="Zou Y."/>
            <person name="Qi Z."/>
            <person name="Yin J."/>
            <person name="Jiang J."/>
            <person name="Guo L."/>
            <person name="He L."/>
            <person name="Chen Z."/>
            <person name="Tang Z."/>
            <person name="Qin S."/>
        </authorList>
    </citation>
    <scope>NUCLEOTIDE SEQUENCE [LARGE SCALE GENOMIC DNA]</scope>
    <source>
        <strain evidence="1 2">ZT</strain>
    </source>
</reference>
<evidence type="ECO:0000313" key="1">
    <source>
        <dbReference type="EMBL" id="KJJ87298.1"/>
    </source>
</evidence>